<dbReference type="EMBL" id="JAVDQA010000015">
    <property type="protein sequence ID" value="MDR6302303.1"/>
    <property type="molecule type" value="Genomic_DNA"/>
</dbReference>
<comment type="caution">
    <text evidence="1">The sequence shown here is derived from an EMBL/GenBank/DDBJ whole genome shotgun (WGS) entry which is preliminary data.</text>
</comment>
<evidence type="ECO:0000313" key="1">
    <source>
        <dbReference type="EMBL" id="MDR6302303.1"/>
    </source>
</evidence>
<protein>
    <recommendedName>
        <fullName evidence="3">Lipoprotein</fullName>
    </recommendedName>
</protein>
<name>A0ABU1K9K8_9FLAO</name>
<accession>A0ABU1K9K8</accession>
<dbReference type="PROSITE" id="PS51257">
    <property type="entry name" value="PROKAR_LIPOPROTEIN"/>
    <property type="match status" value="1"/>
</dbReference>
<gene>
    <name evidence="1" type="ORF">GGR31_002983</name>
</gene>
<sequence length="157" mass="18782">MKIRITLVFIMILISSCLETRVKINRDFIENNGWRGKNYINFTIKRLIVPDSIKFEDIDPFDLRSLRLKKVIKIDTNFCYRAKHSNDKKLSKIYFNSNNEGVKFVNCNNRNDSRKKLGQLQKQNWYFFRDVNDKNEYYVFIDKTGKASTHTVNPVNW</sequence>
<evidence type="ECO:0008006" key="3">
    <source>
        <dbReference type="Google" id="ProtNLM"/>
    </source>
</evidence>
<keyword evidence="2" id="KW-1185">Reference proteome</keyword>
<organism evidence="1 2">
    <name type="scientific">Mesonia maritima</name>
    <dbReference type="NCBI Taxonomy" id="1793873"/>
    <lineage>
        <taxon>Bacteria</taxon>
        <taxon>Pseudomonadati</taxon>
        <taxon>Bacteroidota</taxon>
        <taxon>Flavobacteriia</taxon>
        <taxon>Flavobacteriales</taxon>
        <taxon>Flavobacteriaceae</taxon>
        <taxon>Mesonia</taxon>
    </lineage>
</organism>
<dbReference type="RefSeq" id="WP_309730814.1">
    <property type="nucleotide sequence ID" value="NZ_JAVDQA010000015.1"/>
</dbReference>
<reference evidence="1 2" key="1">
    <citation type="submission" date="2023-07" db="EMBL/GenBank/DDBJ databases">
        <title>Genomic Encyclopedia of Type Strains, Phase IV (KMG-IV): sequencing the most valuable type-strain genomes for metagenomic binning, comparative biology and taxonomic classification.</title>
        <authorList>
            <person name="Goeker M."/>
        </authorList>
    </citation>
    <scope>NUCLEOTIDE SEQUENCE [LARGE SCALE GENOMIC DNA]</scope>
    <source>
        <strain evidence="1 2">DSM 102814</strain>
    </source>
</reference>
<proteinExistence type="predicted"/>
<evidence type="ECO:0000313" key="2">
    <source>
        <dbReference type="Proteomes" id="UP001257659"/>
    </source>
</evidence>
<dbReference type="Proteomes" id="UP001257659">
    <property type="component" value="Unassembled WGS sequence"/>
</dbReference>